<evidence type="ECO:0000313" key="2">
    <source>
        <dbReference type="Proteomes" id="UP000031202"/>
    </source>
</evidence>
<protein>
    <recommendedName>
        <fullName evidence="3">DUF1877 family protein</fullName>
    </recommendedName>
</protein>
<sequence>MGIRYYAYAFDADRAQQAVDDPHSILSSDPLADAWGLEPHASMSIATFEQVSPKRDMLYLDKAWSALQSLTRSGPGSRATGSCHRMFEGTVTMHDRAWDPWVRTILPEEVPSIRDDLCAIDEDQVRTWASTWRSRHGADDDDELRYVLDYLTRAQEFVESLATDGRGMVYLIG</sequence>
<evidence type="ECO:0000313" key="1">
    <source>
        <dbReference type="EMBL" id="KIC58172.1"/>
    </source>
</evidence>
<dbReference type="RefSeq" id="WP_039414912.1">
    <property type="nucleotide sequence ID" value="NZ_JWSZ01000009.1"/>
</dbReference>
<dbReference type="AlphaFoldDB" id="A0A0B4CNY4"/>
<dbReference type="Gene3D" id="3.40.1760.10">
    <property type="entry name" value="YfbM-like super family"/>
    <property type="match status" value="1"/>
</dbReference>
<accession>A0A0B4CNY4</accession>
<dbReference type="EMBL" id="JWSZ01000009">
    <property type="protein sequence ID" value="KIC58172.1"/>
    <property type="molecule type" value="Genomic_DNA"/>
</dbReference>
<organism evidence="1 2">
    <name type="scientific">Microbacterium hominis</name>
    <dbReference type="NCBI Taxonomy" id="162426"/>
    <lineage>
        <taxon>Bacteria</taxon>
        <taxon>Bacillati</taxon>
        <taxon>Actinomycetota</taxon>
        <taxon>Actinomycetes</taxon>
        <taxon>Micrococcales</taxon>
        <taxon>Microbacteriaceae</taxon>
        <taxon>Microbacterium</taxon>
    </lineage>
</organism>
<reference evidence="1 2" key="1">
    <citation type="submission" date="2014-12" db="EMBL/GenBank/DDBJ databases">
        <title>Genome sequencing of Microbacterium hominis TPW29.</title>
        <authorList>
            <person name="Tan P.W."/>
            <person name="Chan K.-G."/>
        </authorList>
    </citation>
    <scope>NUCLEOTIDE SEQUENCE [LARGE SCALE GENOMIC DNA]</scope>
    <source>
        <strain evidence="1 2">TPW29</strain>
    </source>
</reference>
<dbReference type="InterPro" id="IPR035944">
    <property type="entry name" value="YfbM-like_sf"/>
</dbReference>
<proteinExistence type="predicted"/>
<dbReference type="InterPro" id="IPR015068">
    <property type="entry name" value="DUF1877"/>
</dbReference>
<dbReference type="Proteomes" id="UP000031202">
    <property type="component" value="Unassembled WGS sequence"/>
</dbReference>
<gene>
    <name evidence="1" type="ORF">RM52_07145</name>
</gene>
<name>A0A0B4CNY4_9MICO</name>
<dbReference type="Pfam" id="PF08974">
    <property type="entry name" value="DUF1877"/>
    <property type="match status" value="1"/>
</dbReference>
<comment type="caution">
    <text evidence="1">The sequence shown here is derived from an EMBL/GenBank/DDBJ whole genome shotgun (WGS) entry which is preliminary data.</text>
</comment>
<evidence type="ECO:0008006" key="3">
    <source>
        <dbReference type="Google" id="ProtNLM"/>
    </source>
</evidence>